<evidence type="ECO:0000313" key="1">
    <source>
        <dbReference type="EMBL" id="EDW32681.1"/>
    </source>
</evidence>
<dbReference type="AlphaFoldDB" id="B4H4R9"/>
<evidence type="ECO:0000313" key="2">
    <source>
        <dbReference type="Proteomes" id="UP000008744"/>
    </source>
</evidence>
<dbReference type="EMBL" id="CH479209">
    <property type="protein sequence ID" value="EDW32681.1"/>
    <property type="molecule type" value="Genomic_DNA"/>
</dbReference>
<name>B4H4R9_DROPE</name>
<accession>B4H4R9</accession>
<proteinExistence type="predicted"/>
<gene>
    <name evidence="1" type="primary">Dper\GL18258</name>
    <name evidence="1" type="ORF">Dper_GL18258</name>
</gene>
<reference evidence="1 2" key="1">
    <citation type="journal article" date="2007" name="Nature">
        <title>Evolution of genes and genomes on the Drosophila phylogeny.</title>
        <authorList>
            <consortium name="Drosophila 12 Genomes Consortium"/>
            <person name="Clark A.G."/>
            <person name="Eisen M.B."/>
            <person name="Smith D.R."/>
            <person name="Bergman C.M."/>
            <person name="Oliver B."/>
            <person name="Markow T.A."/>
            <person name="Kaufman T.C."/>
            <person name="Kellis M."/>
            <person name="Gelbart W."/>
            <person name="Iyer V.N."/>
            <person name="Pollard D.A."/>
            <person name="Sackton T.B."/>
            <person name="Larracuente A.M."/>
            <person name="Singh N.D."/>
            <person name="Abad J.P."/>
            <person name="Abt D.N."/>
            <person name="Adryan B."/>
            <person name="Aguade M."/>
            <person name="Akashi H."/>
            <person name="Anderson W.W."/>
            <person name="Aquadro C.F."/>
            <person name="Ardell D.H."/>
            <person name="Arguello R."/>
            <person name="Artieri C.G."/>
            <person name="Barbash D.A."/>
            <person name="Barker D."/>
            <person name="Barsanti P."/>
            <person name="Batterham P."/>
            <person name="Batzoglou S."/>
            <person name="Begun D."/>
            <person name="Bhutkar A."/>
            <person name="Blanco E."/>
            <person name="Bosak S.A."/>
            <person name="Bradley R.K."/>
            <person name="Brand A.D."/>
            <person name="Brent M.R."/>
            <person name="Brooks A.N."/>
            <person name="Brown R.H."/>
            <person name="Butlin R.K."/>
            <person name="Caggese C."/>
            <person name="Calvi B.R."/>
            <person name="Bernardo de Carvalho A."/>
            <person name="Caspi A."/>
            <person name="Castrezana S."/>
            <person name="Celniker S.E."/>
            <person name="Chang J.L."/>
            <person name="Chapple C."/>
            <person name="Chatterji S."/>
            <person name="Chinwalla A."/>
            <person name="Civetta A."/>
            <person name="Clifton S.W."/>
            <person name="Comeron J.M."/>
            <person name="Costello J.C."/>
            <person name="Coyne J.A."/>
            <person name="Daub J."/>
            <person name="David R.G."/>
            <person name="Delcher A.L."/>
            <person name="Delehaunty K."/>
            <person name="Do C.B."/>
            <person name="Ebling H."/>
            <person name="Edwards K."/>
            <person name="Eickbush T."/>
            <person name="Evans J.D."/>
            <person name="Filipski A."/>
            <person name="Findeiss S."/>
            <person name="Freyhult E."/>
            <person name="Fulton L."/>
            <person name="Fulton R."/>
            <person name="Garcia A.C."/>
            <person name="Gardiner A."/>
            <person name="Garfield D.A."/>
            <person name="Garvin B.E."/>
            <person name="Gibson G."/>
            <person name="Gilbert D."/>
            <person name="Gnerre S."/>
            <person name="Godfrey J."/>
            <person name="Good R."/>
            <person name="Gotea V."/>
            <person name="Gravely B."/>
            <person name="Greenberg A.J."/>
            <person name="Griffiths-Jones S."/>
            <person name="Gross S."/>
            <person name="Guigo R."/>
            <person name="Gustafson E.A."/>
            <person name="Haerty W."/>
            <person name="Hahn M.W."/>
            <person name="Halligan D.L."/>
            <person name="Halpern A.L."/>
            <person name="Halter G.M."/>
            <person name="Han M.V."/>
            <person name="Heger A."/>
            <person name="Hillier L."/>
            <person name="Hinrichs A.S."/>
            <person name="Holmes I."/>
            <person name="Hoskins R.A."/>
            <person name="Hubisz M.J."/>
            <person name="Hultmark D."/>
            <person name="Huntley M.A."/>
            <person name="Jaffe D.B."/>
            <person name="Jagadeeshan S."/>
            <person name="Jeck W.R."/>
            <person name="Johnson J."/>
            <person name="Jones C.D."/>
            <person name="Jordan W.C."/>
            <person name="Karpen G.H."/>
            <person name="Kataoka E."/>
            <person name="Keightley P.D."/>
            <person name="Kheradpour P."/>
            <person name="Kirkness E.F."/>
            <person name="Koerich L.B."/>
            <person name="Kristiansen K."/>
            <person name="Kudrna D."/>
            <person name="Kulathinal R.J."/>
            <person name="Kumar S."/>
            <person name="Kwok R."/>
            <person name="Lander E."/>
            <person name="Langley C.H."/>
            <person name="Lapoint R."/>
            <person name="Lazzaro B.P."/>
            <person name="Lee S.J."/>
            <person name="Levesque L."/>
            <person name="Li R."/>
            <person name="Lin C.F."/>
            <person name="Lin M.F."/>
            <person name="Lindblad-Toh K."/>
            <person name="Llopart A."/>
            <person name="Long M."/>
            <person name="Low L."/>
            <person name="Lozovsky E."/>
            <person name="Lu J."/>
            <person name="Luo M."/>
            <person name="Machado C.A."/>
            <person name="Makalowski W."/>
            <person name="Marzo M."/>
            <person name="Matsuda M."/>
            <person name="Matzkin L."/>
            <person name="McAllister B."/>
            <person name="McBride C.S."/>
            <person name="McKernan B."/>
            <person name="McKernan K."/>
            <person name="Mendez-Lago M."/>
            <person name="Minx P."/>
            <person name="Mollenhauer M.U."/>
            <person name="Montooth K."/>
            <person name="Mount S.M."/>
            <person name="Mu X."/>
            <person name="Myers E."/>
            <person name="Negre B."/>
            <person name="Newfeld S."/>
            <person name="Nielsen R."/>
            <person name="Noor M.A."/>
            <person name="O'Grady P."/>
            <person name="Pachter L."/>
            <person name="Papaceit M."/>
            <person name="Parisi M.J."/>
            <person name="Parisi M."/>
            <person name="Parts L."/>
            <person name="Pedersen J.S."/>
            <person name="Pesole G."/>
            <person name="Phillippy A.M."/>
            <person name="Ponting C.P."/>
            <person name="Pop M."/>
            <person name="Porcelli D."/>
            <person name="Powell J.R."/>
            <person name="Prohaska S."/>
            <person name="Pruitt K."/>
            <person name="Puig M."/>
            <person name="Quesneville H."/>
            <person name="Ram K.R."/>
            <person name="Rand D."/>
            <person name="Rasmussen M.D."/>
            <person name="Reed L.K."/>
            <person name="Reenan R."/>
            <person name="Reily A."/>
            <person name="Remington K.A."/>
            <person name="Rieger T.T."/>
            <person name="Ritchie M.G."/>
            <person name="Robin C."/>
            <person name="Rogers Y.H."/>
            <person name="Rohde C."/>
            <person name="Rozas J."/>
            <person name="Rubenfield M.J."/>
            <person name="Ruiz A."/>
            <person name="Russo S."/>
            <person name="Salzberg S.L."/>
            <person name="Sanchez-Gracia A."/>
            <person name="Saranga D.J."/>
            <person name="Sato H."/>
            <person name="Schaeffer S.W."/>
            <person name="Schatz M.C."/>
            <person name="Schlenke T."/>
            <person name="Schwartz R."/>
            <person name="Segarra C."/>
            <person name="Singh R.S."/>
            <person name="Sirot L."/>
            <person name="Sirota M."/>
            <person name="Sisneros N.B."/>
            <person name="Smith C.D."/>
            <person name="Smith T.F."/>
            <person name="Spieth J."/>
            <person name="Stage D.E."/>
            <person name="Stark A."/>
            <person name="Stephan W."/>
            <person name="Strausberg R.L."/>
            <person name="Strempel S."/>
            <person name="Sturgill D."/>
            <person name="Sutton G."/>
            <person name="Sutton G.G."/>
            <person name="Tao W."/>
            <person name="Teichmann S."/>
            <person name="Tobari Y.N."/>
            <person name="Tomimura Y."/>
            <person name="Tsolas J.M."/>
            <person name="Valente V.L."/>
            <person name="Venter E."/>
            <person name="Venter J.C."/>
            <person name="Vicario S."/>
            <person name="Vieira F.G."/>
            <person name="Vilella A.J."/>
            <person name="Villasante A."/>
            <person name="Walenz B."/>
            <person name="Wang J."/>
            <person name="Wasserman M."/>
            <person name="Watts T."/>
            <person name="Wilson D."/>
            <person name="Wilson R.K."/>
            <person name="Wing R.A."/>
            <person name="Wolfner M.F."/>
            <person name="Wong A."/>
            <person name="Wong G.K."/>
            <person name="Wu C.I."/>
            <person name="Wu G."/>
            <person name="Yamamoto D."/>
            <person name="Yang H.P."/>
            <person name="Yang S.P."/>
            <person name="Yorke J.A."/>
            <person name="Yoshida K."/>
            <person name="Zdobnov E."/>
            <person name="Zhang P."/>
            <person name="Zhang Y."/>
            <person name="Zimin A.V."/>
            <person name="Baldwin J."/>
            <person name="Abdouelleil A."/>
            <person name="Abdulkadir J."/>
            <person name="Abebe A."/>
            <person name="Abera B."/>
            <person name="Abreu J."/>
            <person name="Acer S.C."/>
            <person name="Aftuck L."/>
            <person name="Alexander A."/>
            <person name="An P."/>
            <person name="Anderson E."/>
            <person name="Anderson S."/>
            <person name="Arachi H."/>
            <person name="Azer M."/>
            <person name="Bachantsang P."/>
            <person name="Barry A."/>
            <person name="Bayul T."/>
            <person name="Berlin A."/>
            <person name="Bessette D."/>
            <person name="Bloom T."/>
            <person name="Blye J."/>
            <person name="Boguslavskiy L."/>
            <person name="Bonnet C."/>
            <person name="Boukhgalter B."/>
            <person name="Bourzgui I."/>
            <person name="Brown A."/>
            <person name="Cahill P."/>
            <person name="Channer S."/>
            <person name="Cheshatsang Y."/>
            <person name="Chuda L."/>
            <person name="Citroen M."/>
            <person name="Collymore A."/>
            <person name="Cooke P."/>
            <person name="Costello M."/>
            <person name="D'Aco K."/>
            <person name="Daza R."/>
            <person name="De Haan G."/>
            <person name="DeGray S."/>
            <person name="DeMaso C."/>
            <person name="Dhargay N."/>
            <person name="Dooley K."/>
            <person name="Dooley E."/>
            <person name="Doricent M."/>
            <person name="Dorje P."/>
            <person name="Dorjee K."/>
            <person name="Dupes A."/>
            <person name="Elong R."/>
            <person name="Falk J."/>
            <person name="Farina A."/>
            <person name="Faro S."/>
            <person name="Ferguson D."/>
            <person name="Fisher S."/>
            <person name="Foley C.D."/>
            <person name="Franke A."/>
            <person name="Friedrich D."/>
            <person name="Gadbois L."/>
            <person name="Gearin G."/>
            <person name="Gearin C.R."/>
            <person name="Giannoukos G."/>
            <person name="Goode T."/>
            <person name="Graham J."/>
            <person name="Grandbois E."/>
            <person name="Grewal S."/>
            <person name="Gyaltsen K."/>
            <person name="Hafez N."/>
            <person name="Hagos B."/>
            <person name="Hall J."/>
            <person name="Henson C."/>
            <person name="Hollinger A."/>
            <person name="Honan T."/>
            <person name="Huard M.D."/>
            <person name="Hughes L."/>
            <person name="Hurhula B."/>
            <person name="Husby M.E."/>
            <person name="Kamat A."/>
            <person name="Kanga B."/>
            <person name="Kashin S."/>
            <person name="Khazanovich D."/>
            <person name="Kisner P."/>
            <person name="Lance K."/>
            <person name="Lara M."/>
            <person name="Lee W."/>
            <person name="Lennon N."/>
            <person name="Letendre F."/>
            <person name="LeVine R."/>
            <person name="Lipovsky A."/>
            <person name="Liu X."/>
            <person name="Liu J."/>
            <person name="Liu S."/>
            <person name="Lokyitsang T."/>
            <person name="Lokyitsang Y."/>
            <person name="Lubonja R."/>
            <person name="Lui A."/>
            <person name="MacDonald P."/>
            <person name="Magnisalis V."/>
            <person name="Maru K."/>
            <person name="Matthews C."/>
            <person name="McCusker W."/>
            <person name="McDonough S."/>
            <person name="Mehta T."/>
            <person name="Meldrim J."/>
            <person name="Meneus L."/>
            <person name="Mihai O."/>
            <person name="Mihalev A."/>
            <person name="Mihova T."/>
            <person name="Mittelman R."/>
            <person name="Mlenga V."/>
            <person name="Montmayeur A."/>
            <person name="Mulrain L."/>
            <person name="Navidi A."/>
            <person name="Naylor J."/>
            <person name="Negash T."/>
            <person name="Nguyen T."/>
            <person name="Nguyen N."/>
            <person name="Nicol R."/>
            <person name="Norbu C."/>
            <person name="Norbu N."/>
            <person name="Novod N."/>
            <person name="O'Neill B."/>
            <person name="Osman S."/>
            <person name="Markiewicz E."/>
            <person name="Oyono O.L."/>
            <person name="Patti C."/>
            <person name="Phunkhang P."/>
            <person name="Pierre F."/>
            <person name="Priest M."/>
            <person name="Raghuraman S."/>
            <person name="Rege F."/>
            <person name="Reyes R."/>
            <person name="Rise C."/>
            <person name="Rogov P."/>
            <person name="Ross K."/>
            <person name="Ryan E."/>
            <person name="Settipalli S."/>
            <person name="Shea T."/>
            <person name="Sherpa N."/>
            <person name="Shi L."/>
            <person name="Shih D."/>
            <person name="Sparrow T."/>
            <person name="Spaulding J."/>
            <person name="Stalker J."/>
            <person name="Stange-Thomann N."/>
            <person name="Stavropoulos S."/>
            <person name="Stone C."/>
            <person name="Strader C."/>
            <person name="Tesfaye S."/>
            <person name="Thomson T."/>
            <person name="Thoulutsang Y."/>
            <person name="Thoulutsang D."/>
            <person name="Topham K."/>
            <person name="Topping I."/>
            <person name="Tsamla T."/>
            <person name="Vassiliev H."/>
            <person name="Vo A."/>
            <person name="Wangchuk T."/>
            <person name="Wangdi T."/>
            <person name="Weiand M."/>
            <person name="Wilkinson J."/>
            <person name="Wilson A."/>
            <person name="Yadav S."/>
            <person name="Young G."/>
            <person name="Yu Q."/>
            <person name="Zembek L."/>
            <person name="Zhong D."/>
            <person name="Zimmer A."/>
            <person name="Zwirko Z."/>
            <person name="Jaffe D.B."/>
            <person name="Alvarez P."/>
            <person name="Brockman W."/>
            <person name="Butler J."/>
            <person name="Chin C."/>
            <person name="Gnerre S."/>
            <person name="Grabherr M."/>
            <person name="Kleber M."/>
            <person name="Mauceli E."/>
            <person name="MacCallum I."/>
        </authorList>
    </citation>
    <scope>NUCLEOTIDE SEQUENCE [LARGE SCALE GENOMIC DNA]</scope>
    <source>
        <strain evidence="2">MSH-3 / Tucson 14011-0111.49</strain>
    </source>
</reference>
<keyword evidence="2" id="KW-1185">Reference proteome</keyword>
<protein>
    <submittedName>
        <fullName evidence="1">GL18258</fullName>
    </submittedName>
</protein>
<dbReference type="HOGENOM" id="CLU_2280308_0_0_1"/>
<organism evidence="2">
    <name type="scientific">Drosophila persimilis</name>
    <name type="common">Fruit fly</name>
    <dbReference type="NCBI Taxonomy" id="7234"/>
    <lineage>
        <taxon>Eukaryota</taxon>
        <taxon>Metazoa</taxon>
        <taxon>Ecdysozoa</taxon>
        <taxon>Arthropoda</taxon>
        <taxon>Hexapoda</taxon>
        <taxon>Insecta</taxon>
        <taxon>Pterygota</taxon>
        <taxon>Neoptera</taxon>
        <taxon>Endopterygota</taxon>
        <taxon>Diptera</taxon>
        <taxon>Brachycera</taxon>
        <taxon>Muscomorpha</taxon>
        <taxon>Ephydroidea</taxon>
        <taxon>Drosophilidae</taxon>
        <taxon>Drosophila</taxon>
        <taxon>Sophophora</taxon>
    </lineage>
</organism>
<sequence length="102" mass="10866">MYGSDSLHGRWVYFCGPGKHVLVGKQTTCSVLARISSMGWKSGWASIGLEPMPLQTSSYAQGMAATHLALGIICAFQTVLDEAAHVIATETQEVAIPLGYGH</sequence>
<dbReference type="Proteomes" id="UP000008744">
    <property type="component" value="Unassembled WGS sequence"/>
</dbReference>